<dbReference type="FunFam" id="3.80.10.10:FF:001678">
    <property type="entry name" value="Calmodulin-binding receptor kinase CaMRLK"/>
    <property type="match status" value="1"/>
</dbReference>
<dbReference type="Gene3D" id="3.80.10.10">
    <property type="entry name" value="Ribonuclease Inhibitor"/>
    <property type="match status" value="4"/>
</dbReference>
<keyword evidence="16" id="KW-1185">Reference proteome</keyword>
<evidence type="ECO:0000256" key="1">
    <source>
        <dbReference type="ARBA" id="ARBA00004251"/>
    </source>
</evidence>
<dbReference type="InterPro" id="IPR003591">
    <property type="entry name" value="Leu-rich_rpt_typical-subtyp"/>
</dbReference>
<name>A0AAN9Q184_CLITE</name>
<dbReference type="Pfam" id="PF23598">
    <property type="entry name" value="LRR_14"/>
    <property type="match status" value="1"/>
</dbReference>
<gene>
    <name evidence="15" type="ORF">RJT34_03433</name>
</gene>
<keyword evidence="10" id="KW-0675">Receptor</keyword>
<dbReference type="SUPFAM" id="SSF52058">
    <property type="entry name" value="L domain-like"/>
    <property type="match status" value="1"/>
</dbReference>
<dbReference type="Pfam" id="PF00560">
    <property type="entry name" value="LRR_1"/>
    <property type="match status" value="4"/>
</dbReference>
<dbReference type="Proteomes" id="UP001359559">
    <property type="component" value="Unassembled WGS sequence"/>
</dbReference>
<evidence type="ECO:0000256" key="12">
    <source>
        <dbReference type="SAM" id="SignalP"/>
    </source>
</evidence>
<keyword evidence="7" id="KW-0677">Repeat</keyword>
<evidence type="ECO:0000256" key="2">
    <source>
        <dbReference type="ARBA" id="ARBA00009592"/>
    </source>
</evidence>
<feature type="signal peptide" evidence="12">
    <location>
        <begin position="1"/>
        <end position="24"/>
    </location>
</feature>
<evidence type="ECO:0000256" key="6">
    <source>
        <dbReference type="ARBA" id="ARBA00022729"/>
    </source>
</evidence>
<dbReference type="InterPro" id="IPR013210">
    <property type="entry name" value="LRR_N_plant-typ"/>
</dbReference>
<evidence type="ECO:0000256" key="7">
    <source>
        <dbReference type="ARBA" id="ARBA00022737"/>
    </source>
</evidence>
<keyword evidence="8" id="KW-1133">Transmembrane helix</keyword>
<feature type="chain" id="PRO_5042850819" description="Leucine-rich repeat-containing N-terminal plant-type domain-containing protein" evidence="12">
    <location>
        <begin position="25"/>
        <end position="628"/>
    </location>
</feature>
<evidence type="ECO:0008006" key="17">
    <source>
        <dbReference type="Google" id="ProtNLM"/>
    </source>
</evidence>
<reference evidence="15 16" key="1">
    <citation type="submission" date="2024-01" db="EMBL/GenBank/DDBJ databases">
        <title>The genomes of 5 underutilized Papilionoideae crops provide insights into root nodulation and disease resistance.</title>
        <authorList>
            <person name="Yuan L."/>
        </authorList>
    </citation>
    <scope>NUCLEOTIDE SEQUENCE [LARGE SCALE GENOMIC DNA]</scope>
    <source>
        <strain evidence="15">LY-2023</strain>
        <tissue evidence="15">Leaf</tissue>
    </source>
</reference>
<dbReference type="InterPro" id="IPR032675">
    <property type="entry name" value="LRR_dom_sf"/>
</dbReference>
<evidence type="ECO:0000256" key="9">
    <source>
        <dbReference type="ARBA" id="ARBA00023136"/>
    </source>
</evidence>
<feature type="domain" description="Disease resistance R13L4/SHOC-2-like LRR" evidence="14">
    <location>
        <begin position="95"/>
        <end position="317"/>
    </location>
</feature>
<dbReference type="InterPro" id="IPR046956">
    <property type="entry name" value="RLP23-like"/>
</dbReference>
<evidence type="ECO:0000256" key="10">
    <source>
        <dbReference type="ARBA" id="ARBA00023170"/>
    </source>
</evidence>
<comment type="similarity">
    <text evidence="2">Belongs to the RLP family.</text>
</comment>
<dbReference type="PANTHER" id="PTHR48063">
    <property type="entry name" value="LRR RECEPTOR-LIKE KINASE"/>
    <property type="match status" value="1"/>
</dbReference>
<keyword evidence="9" id="KW-0472">Membrane</keyword>
<dbReference type="PANTHER" id="PTHR48063:SF103">
    <property type="entry name" value="LEUCINE-RICH RECEPTOR-LIKE KINASE FAMILY PROTEIN"/>
    <property type="match status" value="1"/>
</dbReference>
<evidence type="ECO:0000256" key="5">
    <source>
        <dbReference type="ARBA" id="ARBA00022692"/>
    </source>
</evidence>
<comment type="caution">
    <text evidence="15">The sequence shown here is derived from an EMBL/GenBank/DDBJ whole genome shotgun (WGS) entry which is preliminary data.</text>
</comment>
<dbReference type="Pfam" id="PF08263">
    <property type="entry name" value="LRRNT_2"/>
    <property type="match status" value="1"/>
</dbReference>
<proteinExistence type="inferred from homology"/>
<evidence type="ECO:0000256" key="11">
    <source>
        <dbReference type="ARBA" id="ARBA00023180"/>
    </source>
</evidence>
<keyword evidence="5" id="KW-0812">Transmembrane</keyword>
<sequence length="628" mass="69362">MIVHGRFLQHLVEFIAILHLSIQGHFLCNAVCMESEAEALLQFKGGLNDLTNRLSSWERGEDCCQWNGAGCNTSTGHVISLDLFSANSLHKLQGHLSSSLLELPYLSSLNLSGNDFMQSQVPSFIGTMRSLKHLDLSNANFKGNLPKETLGNLSHLESLNLSGNDYSLQVNNLKWLRGLSSLKTLDLSGVVLGSSTANDWFLDISMLLSLVTLRLSGCQLHKLPPSSEVNFDSLITLDLSFNYFGDTIPDWLFENCPNLQHLNLKNNELQGPIPDSIGRLLSLVTLDLSNNQLIGSIPSKLGIGHAQNPLLKELHLSNNQLNGSLERSLGQLSQLVVLELAWNKLEGNITSAHLANFNNLKVLDLSFNSITMNERKEKSITVHVSKNWIPPFQLETIGLGFCELGPQFPKWIQTQKNFSYVDMSDAGIFDSVPDWFWDLSTITEYMNLSYNHLRGCAHDFSQKIKLERLDLSNNNFSCPLPHLPPNIRILNLATNSFYGNISGVCDMLGVNNSLGVLDLSTNNLSGNIPNCWTHGKNMIILNLENNSFSGSIPDSLGSLTSLHTLSMNRNNLSGKIPETLKGCHGLIVLNLGHNRFWGPIPAWIGVEMEILKALVLGGNSFEGNIPST</sequence>
<evidence type="ECO:0000313" key="16">
    <source>
        <dbReference type="Proteomes" id="UP001359559"/>
    </source>
</evidence>
<keyword evidence="4" id="KW-0433">Leucine-rich repeat</keyword>
<keyword evidence="11" id="KW-0325">Glycoprotein</keyword>
<dbReference type="InterPro" id="IPR001611">
    <property type="entry name" value="Leu-rich_rpt"/>
</dbReference>
<dbReference type="SUPFAM" id="SSF52047">
    <property type="entry name" value="RNI-like"/>
    <property type="match status" value="1"/>
</dbReference>
<comment type="subcellular location">
    <subcellularLocation>
        <location evidence="1">Cell membrane</location>
        <topology evidence="1">Single-pass type I membrane protein</topology>
    </subcellularLocation>
</comment>
<keyword evidence="6 12" id="KW-0732">Signal</keyword>
<dbReference type="EMBL" id="JAYKXN010000001">
    <property type="protein sequence ID" value="KAK7318726.1"/>
    <property type="molecule type" value="Genomic_DNA"/>
</dbReference>
<evidence type="ECO:0000313" key="15">
    <source>
        <dbReference type="EMBL" id="KAK7318726.1"/>
    </source>
</evidence>
<evidence type="ECO:0000259" key="14">
    <source>
        <dbReference type="Pfam" id="PF23598"/>
    </source>
</evidence>
<dbReference type="FunFam" id="3.80.10.10:FF:000383">
    <property type="entry name" value="Leucine-rich repeat receptor protein kinase EMS1"/>
    <property type="match status" value="1"/>
</dbReference>
<evidence type="ECO:0000256" key="4">
    <source>
        <dbReference type="ARBA" id="ARBA00022614"/>
    </source>
</evidence>
<organism evidence="15 16">
    <name type="scientific">Clitoria ternatea</name>
    <name type="common">Butterfly pea</name>
    <dbReference type="NCBI Taxonomy" id="43366"/>
    <lineage>
        <taxon>Eukaryota</taxon>
        <taxon>Viridiplantae</taxon>
        <taxon>Streptophyta</taxon>
        <taxon>Embryophyta</taxon>
        <taxon>Tracheophyta</taxon>
        <taxon>Spermatophyta</taxon>
        <taxon>Magnoliopsida</taxon>
        <taxon>eudicotyledons</taxon>
        <taxon>Gunneridae</taxon>
        <taxon>Pentapetalae</taxon>
        <taxon>rosids</taxon>
        <taxon>fabids</taxon>
        <taxon>Fabales</taxon>
        <taxon>Fabaceae</taxon>
        <taxon>Papilionoideae</taxon>
        <taxon>50 kb inversion clade</taxon>
        <taxon>NPAAA clade</taxon>
        <taxon>indigoferoid/millettioid clade</taxon>
        <taxon>Phaseoleae</taxon>
        <taxon>Clitoria</taxon>
    </lineage>
</organism>
<feature type="domain" description="Leucine-rich repeat-containing N-terminal plant-type" evidence="13">
    <location>
        <begin position="34"/>
        <end position="72"/>
    </location>
</feature>
<keyword evidence="3" id="KW-1003">Cell membrane</keyword>
<dbReference type="GO" id="GO:0005886">
    <property type="term" value="C:plasma membrane"/>
    <property type="evidence" value="ECO:0007669"/>
    <property type="project" value="UniProtKB-SubCell"/>
</dbReference>
<accession>A0AAN9Q184</accession>
<dbReference type="AlphaFoldDB" id="A0AAN9Q184"/>
<protein>
    <recommendedName>
        <fullName evidence="17">Leucine-rich repeat-containing N-terminal plant-type domain-containing protein</fullName>
    </recommendedName>
</protein>
<dbReference type="SMART" id="SM00369">
    <property type="entry name" value="LRR_TYP"/>
    <property type="match status" value="5"/>
</dbReference>
<evidence type="ECO:0000259" key="13">
    <source>
        <dbReference type="Pfam" id="PF08263"/>
    </source>
</evidence>
<evidence type="ECO:0000256" key="3">
    <source>
        <dbReference type="ARBA" id="ARBA00022475"/>
    </source>
</evidence>
<evidence type="ECO:0000256" key="8">
    <source>
        <dbReference type="ARBA" id="ARBA00022989"/>
    </source>
</evidence>
<dbReference type="InterPro" id="IPR055414">
    <property type="entry name" value="LRR_R13L4/SHOC2-like"/>
</dbReference>